<organism evidence="5 6">
    <name type="scientific">Virgisporangium aliadipatigenens</name>
    <dbReference type="NCBI Taxonomy" id="741659"/>
    <lineage>
        <taxon>Bacteria</taxon>
        <taxon>Bacillati</taxon>
        <taxon>Actinomycetota</taxon>
        <taxon>Actinomycetes</taxon>
        <taxon>Micromonosporales</taxon>
        <taxon>Micromonosporaceae</taxon>
        <taxon>Virgisporangium</taxon>
    </lineage>
</organism>
<feature type="transmembrane region" description="Helical" evidence="1">
    <location>
        <begin position="6"/>
        <end position="25"/>
    </location>
</feature>
<dbReference type="Gene3D" id="3.30.450.20">
    <property type="entry name" value="PAS domain"/>
    <property type="match status" value="1"/>
</dbReference>
<dbReference type="Pfam" id="PF00990">
    <property type="entry name" value="GGDEF"/>
    <property type="match status" value="1"/>
</dbReference>
<dbReference type="RefSeq" id="WP_203905652.1">
    <property type="nucleotide sequence ID" value="NZ_BOPF01000070.1"/>
</dbReference>
<dbReference type="EMBL" id="BOPF01000070">
    <property type="protein sequence ID" value="GIJ52257.1"/>
    <property type="molecule type" value="Genomic_DNA"/>
</dbReference>
<dbReference type="NCBIfam" id="TIGR00229">
    <property type="entry name" value="sensory_box"/>
    <property type="match status" value="1"/>
</dbReference>
<dbReference type="SMART" id="SM00267">
    <property type="entry name" value="GGDEF"/>
    <property type="match status" value="1"/>
</dbReference>
<accession>A0A8J4DXN2</accession>
<dbReference type="PANTHER" id="PTHR44757:SF2">
    <property type="entry name" value="BIOFILM ARCHITECTURE MAINTENANCE PROTEIN MBAA"/>
    <property type="match status" value="1"/>
</dbReference>
<dbReference type="InterPro" id="IPR035919">
    <property type="entry name" value="EAL_sf"/>
</dbReference>
<evidence type="ECO:0000313" key="5">
    <source>
        <dbReference type="EMBL" id="GIJ52257.1"/>
    </source>
</evidence>
<dbReference type="CDD" id="cd01949">
    <property type="entry name" value="GGDEF"/>
    <property type="match status" value="1"/>
</dbReference>
<dbReference type="SUPFAM" id="SSF141868">
    <property type="entry name" value="EAL domain-like"/>
    <property type="match status" value="1"/>
</dbReference>
<dbReference type="Gene3D" id="3.30.70.270">
    <property type="match status" value="1"/>
</dbReference>
<dbReference type="SUPFAM" id="SSF55785">
    <property type="entry name" value="PYP-like sensor domain (PAS domain)"/>
    <property type="match status" value="1"/>
</dbReference>
<feature type="transmembrane region" description="Helical" evidence="1">
    <location>
        <begin position="96"/>
        <end position="113"/>
    </location>
</feature>
<dbReference type="InterPro" id="IPR001633">
    <property type="entry name" value="EAL_dom"/>
</dbReference>
<feature type="transmembrane region" description="Helical" evidence="1">
    <location>
        <begin position="32"/>
        <end position="51"/>
    </location>
</feature>
<dbReference type="Gene3D" id="3.20.20.450">
    <property type="entry name" value="EAL domain"/>
    <property type="match status" value="1"/>
</dbReference>
<dbReference type="InterPro" id="IPR000014">
    <property type="entry name" value="PAS"/>
</dbReference>
<protein>
    <submittedName>
        <fullName evidence="5">Uncharacterized protein</fullName>
    </submittedName>
</protein>
<sequence>MRGTSSGTRFYLPACLVLVAVYFALPDSLLRAGVWAAFGTLVVAAIVVGIARNRPPHPLPWLLIAVSQASTTVGDTIGYGAEMTAGDGTVPPLADLWYLLSYPFLGAGLLIFIRRRTPEGDRSALLDGMIVTIGLGLVSWVFLIQPVLTQDLEMSERMVAAAYPAADLLILAVCARLWADRGRRAASFLLLLGALVSLLIGDTLYAVGSVVGTWQPGGLADVFYATYGLALGVAALRPSMVELDRPVSAEPTKITTLRFGTLQALSSLLVPAVVVVQWTRGGREFLPLVGIVAAVLFVLVLVRMAGLITALHELNRQDRENHFHRLTRQASDVIIICDLYGVVRYLTPAIERVFGWPEEAVRDRALLEFLHPDDAGRLGSLFRLLPESGTTTPMRCRVRTPTGDWLHGEAVATWLTDGDVRGYLLTARNVTDQVRLEEELTHQAFHDSLTGLANRALFLERVTHGLERRSQVHRNLAVLLLDLDDFKTVNDSLGPAAGDELLRAVGERVKGCLRTADTAARLGGDEFALLVEEIGDPAEAAPVATRVLAALQKPFVVHGREVVVHGSVGIAVADPDRVPDAEELLRNADVAMYTAKQEGKDRYNFYAPSMHAGLIKRLDLTAELRTAIDRRDFQVHYQPIVNLPDGSLRGVEALVRWPHRTRGLVSPVEFIPLAEDTGLIVPLGADVLAEACAQVAQWRRERPGFDMTVSVNLSPRQVNDPGVVRLVRDALTATDLEPRALCLEITESVLTEDGQIAVERLIALKELGVRLAVDDFGTGYSSLSRLNQLPIDILKIPKPFVDGVTEGPTASALARAILELSSALELAVVAEGIEHPEQAEVLYNLGCRLAQGYHFGRPATAADLERRLPEPVKSVVAAGGEPLTSLA</sequence>
<dbReference type="AlphaFoldDB" id="A0A8J4DXN2"/>
<dbReference type="InterPro" id="IPR000160">
    <property type="entry name" value="GGDEF_dom"/>
</dbReference>
<dbReference type="Proteomes" id="UP000619260">
    <property type="component" value="Unassembled WGS sequence"/>
</dbReference>
<dbReference type="SUPFAM" id="SSF55073">
    <property type="entry name" value="Nucleotide cyclase"/>
    <property type="match status" value="1"/>
</dbReference>
<feature type="domain" description="PAS" evidence="2">
    <location>
        <begin position="319"/>
        <end position="389"/>
    </location>
</feature>
<dbReference type="CDD" id="cd00130">
    <property type="entry name" value="PAS"/>
    <property type="match status" value="1"/>
</dbReference>
<dbReference type="SMART" id="SM00052">
    <property type="entry name" value="EAL"/>
    <property type="match status" value="1"/>
</dbReference>
<gene>
    <name evidence="5" type="ORF">Val02_91430</name>
</gene>
<feature type="transmembrane region" description="Helical" evidence="1">
    <location>
        <begin position="125"/>
        <end position="148"/>
    </location>
</feature>
<dbReference type="CDD" id="cd01948">
    <property type="entry name" value="EAL"/>
    <property type="match status" value="1"/>
</dbReference>
<dbReference type="PROSITE" id="PS50883">
    <property type="entry name" value="EAL"/>
    <property type="match status" value="1"/>
</dbReference>
<dbReference type="Pfam" id="PF00563">
    <property type="entry name" value="EAL"/>
    <property type="match status" value="1"/>
</dbReference>
<dbReference type="PROSITE" id="PS50112">
    <property type="entry name" value="PAS"/>
    <property type="match status" value="1"/>
</dbReference>
<evidence type="ECO:0000313" key="6">
    <source>
        <dbReference type="Proteomes" id="UP000619260"/>
    </source>
</evidence>
<feature type="transmembrane region" description="Helical" evidence="1">
    <location>
        <begin position="219"/>
        <end position="236"/>
    </location>
</feature>
<keyword evidence="1" id="KW-0472">Membrane</keyword>
<dbReference type="InterPro" id="IPR013656">
    <property type="entry name" value="PAS_4"/>
</dbReference>
<dbReference type="Pfam" id="PF08448">
    <property type="entry name" value="PAS_4"/>
    <property type="match status" value="1"/>
</dbReference>
<dbReference type="InterPro" id="IPR043128">
    <property type="entry name" value="Rev_trsase/Diguanyl_cyclase"/>
</dbReference>
<evidence type="ECO:0000259" key="2">
    <source>
        <dbReference type="PROSITE" id="PS50112"/>
    </source>
</evidence>
<dbReference type="InterPro" id="IPR029787">
    <property type="entry name" value="Nucleotide_cyclase"/>
</dbReference>
<proteinExistence type="predicted"/>
<feature type="transmembrane region" description="Helical" evidence="1">
    <location>
        <begin position="285"/>
        <end position="311"/>
    </location>
</feature>
<feature type="transmembrane region" description="Helical" evidence="1">
    <location>
        <begin position="160"/>
        <end position="179"/>
    </location>
</feature>
<evidence type="ECO:0000259" key="4">
    <source>
        <dbReference type="PROSITE" id="PS50887"/>
    </source>
</evidence>
<dbReference type="InterPro" id="IPR035965">
    <property type="entry name" value="PAS-like_dom_sf"/>
</dbReference>
<dbReference type="NCBIfam" id="TIGR00254">
    <property type="entry name" value="GGDEF"/>
    <property type="match status" value="1"/>
</dbReference>
<dbReference type="PANTHER" id="PTHR44757">
    <property type="entry name" value="DIGUANYLATE CYCLASE DGCP"/>
    <property type="match status" value="1"/>
</dbReference>
<dbReference type="InterPro" id="IPR052155">
    <property type="entry name" value="Biofilm_reg_signaling"/>
</dbReference>
<comment type="caution">
    <text evidence="5">The sequence shown here is derived from an EMBL/GenBank/DDBJ whole genome shotgun (WGS) entry which is preliminary data.</text>
</comment>
<keyword evidence="1" id="KW-1133">Transmembrane helix</keyword>
<dbReference type="SMART" id="SM00091">
    <property type="entry name" value="PAS"/>
    <property type="match status" value="1"/>
</dbReference>
<reference evidence="5" key="1">
    <citation type="submission" date="2021-01" db="EMBL/GenBank/DDBJ databases">
        <title>Whole genome shotgun sequence of Virgisporangium aliadipatigenens NBRC 105644.</title>
        <authorList>
            <person name="Komaki H."/>
            <person name="Tamura T."/>
        </authorList>
    </citation>
    <scope>NUCLEOTIDE SEQUENCE</scope>
    <source>
        <strain evidence="5">NBRC 105644</strain>
    </source>
</reference>
<keyword evidence="6" id="KW-1185">Reference proteome</keyword>
<feature type="domain" description="GGDEF" evidence="4">
    <location>
        <begin position="474"/>
        <end position="608"/>
    </location>
</feature>
<feature type="transmembrane region" description="Helical" evidence="1">
    <location>
        <begin position="186"/>
        <end position="207"/>
    </location>
</feature>
<evidence type="ECO:0000259" key="3">
    <source>
        <dbReference type="PROSITE" id="PS50883"/>
    </source>
</evidence>
<keyword evidence="1" id="KW-0812">Transmembrane</keyword>
<dbReference type="PROSITE" id="PS50887">
    <property type="entry name" value="GGDEF"/>
    <property type="match status" value="1"/>
</dbReference>
<evidence type="ECO:0000256" key="1">
    <source>
        <dbReference type="SAM" id="Phobius"/>
    </source>
</evidence>
<feature type="domain" description="EAL" evidence="3">
    <location>
        <begin position="617"/>
        <end position="872"/>
    </location>
</feature>
<name>A0A8J4DXN2_9ACTN</name>